<comment type="caution">
    <text evidence="1">The sequence shown here is derived from an EMBL/GenBank/DDBJ whole genome shotgun (WGS) entry which is preliminary data.</text>
</comment>
<sequence length="291" mass="30122">MSLKHLPGAPEGRLHVGVSSQLLPAALDRWNPGVQSAVDADEDRTISVYDVIGYDYWSGDGVTAKRIAGALRNMGTGPVTVNVNSPGGDMFEGLAIYNLLREHKGEVTVKVLGLAASAASIIAMAGDTVQIARAGFLMVHNAWVVAVGNRNDLRTTADWLEPFDAAMADIYAARTGDDIKAMAKLMDAESWIGGSDAVERGFADELLPSDQVESGGGKAGASAVRRIEAALRASGLPKTEAMRLISDFKSGLGDPAGGGVGDPTGHGSRDAAVLQSTAAHAASLTSILKGN</sequence>
<gene>
    <name evidence="1" type="ORF">MW7_007300</name>
</gene>
<keyword evidence="2" id="KW-1185">Reference proteome</keyword>
<keyword evidence="1" id="KW-0645">Protease</keyword>
<name>A0ACD3SQV4_9BURK</name>
<proteinExistence type="predicted"/>
<protein>
    <submittedName>
        <fullName evidence="1">Clp protease ClpP</fullName>
    </submittedName>
</protein>
<dbReference type="EMBL" id="AKCV02000015">
    <property type="protein sequence ID" value="TMS58522.1"/>
    <property type="molecule type" value="Genomic_DNA"/>
</dbReference>
<reference evidence="1" key="1">
    <citation type="submission" date="2019-05" db="EMBL/GenBank/DDBJ databases">
        <title>Revised genome assembly of Burkholderiaceae (previously Ralstonia) sp. PBA.</title>
        <authorList>
            <person name="Gan H.M."/>
        </authorList>
    </citation>
    <scope>NUCLEOTIDE SEQUENCE</scope>
    <source>
        <strain evidence="1">PBA</strain>
    </source>
</reference>
<accession>A0ACD3SQV4</accession>
<keyword evidence="1" id="KW-0378">Hydrolase</keyword>
<dbReference type="Proteomes" id="UP000004277">
    <property type="component" value="Unassembled WGS sequence"/>
</dbReference>
<evidence type="ECO:0000313" key="2">
    <source>
        <dbReference type="Proteomes" id="UP000004277"/>
    </source>
</evidence>
<evidence type="ECO:0000313" key="1">
    <source>
        <dbReference type="EMBL" id="TMS58522.1"/>
    </source>
</evidence>
<organism evidence="1 2">
    <name type="scientific">Imbroritus primus</name>
    <dbReference type="NCBI Taxonomy" id="3058603"/>
    <lineage>
        <taxon>Bacteria</taxon>
        <taxon>Pseudomonadati</taxon>
        <taxon>Pseudomonadota</taxon>
        <taxon>Betaproteobacteria</taxon>
        <taxon>Burkholderiales</taxon>
        <taxon>Burkholderiaceae</taxon>
        <taxon>Imbroritus</taxon>
    </lineage>
</organism>